<reference evidence="1" key="1">
    <citation type="journal article" date="2014" name="Front. Microbiol.">
        <title>High frequency of phylogenetically diverse reductive dehalogenase-homologous genes in deep subseafloor sedimentary metagenomes.</title>
        <authorList>
            <person name="Kawai M."/>
            <person name="Futagami T."/>
            <person name="Toyoda A."/>
            <person name="Takaki Y."/>
            <person name="Nishi S."/>
            <person name="Hori S."/>
            <person name="Arai W."/>
            <person name="Tsubouchi T."/>
            <person name="Morono Y."/>
            <person name="Uchiyama I."/>
            <person name="Ito T."/>
            <person name="Fujiyama A."/>
            <person name="Inagaki F."/>
            <person name="Takami H."/>
        </authorList>
    </citation>
    <scope>NUCLEOTIDE SEQUENCE</scope>
    <source>
        <strain evidence="1">Expedition CK06-06</strain>
    </source>
</reference>
<organism evidence="1">
    <name type="scientific">marine sediment metagenome</name>
    <dbReference type="NCBI Taxonomy" id="412755"/>
    <lineage>
        <taxon>unclassified sequences</taxon>
        <taxon>metagenomes</taxon>
        <taxon>ecological metagenomes</taxon>
    </lineage>
</organism>
<comment type="caution">
    <text evidence="1">The sequence shown here is derived from an EMBL/GenBank/DDBJ whole genome shotgun (WGS) entry which is preliminary data.</text>
</comment>
<gene>
    <name evidence="1" type="ORF">S01H1_61706</name>
</gene>
<sequence>MDCSLFAADGYPGCIVAGIVSELEAFLEWCKLKGHYSAREALERWLKIQDTKKPPG</sequence>
<evidence type="ECO:0000313" key="1">
    <source>
        <dbReference type="EMBL" id="GAG36243.1"/>
    </source>
</evidence>
<protein>
    <submittedName>
        <fullName evidence="1">Uncharacterized protein</fullName>
    </submittedName>
</protein>
<proteinExistence type="predicted"/>
<accession>X0XHV1</accession>
<name>X0XHV1_9ZZZZ</name>
<dbReference type="EMBL" id="BARS01040489">
    <property type="protein sequence ID" value="GAG36243.1"/>
    <property type="molecule type" value="Genomic_DNA"/>
</dbReference>
<dbReference type="AlphaFoldDB" id="X0XHV1"/>